<feature type="domain" description="Alpha-carbonic anhydrase" evidence="5">
    <location>
        <begin position="31"/>
        <end position="300"/>
    </location>
</feature>
<feature type="region of interest" description="Disordered" evidence="3">
    <location>
        <begin position="298"/>
        <end position="350"/>
    </location>
</feature>
<dbReference type="GO" id="GO:0006730">
    <property type="term" value="P:one-carbon metabolic process"/>
    <property type="evidence" value="ECO:0007669"/>
    <property type="project" value="TreeGrafter"/>
</dbReference>
<dbReference type="FunFam" id="3.10.200.10:FF:000002">
    <property type="entry name" value="Carbonic anhydrase-related protein 10"/>
    <property type="match status" value="1"/>
</dbReference>
<gene>
    <name evidence="6" type="ORF">PFLUV_G00183060</name>
</gene>
<comment type="function">
    <text evidence="1">Does not have a catalytic activity.</text>
</comment>
<feature type="signal peptide" evidence="4">
    <location>
        <begin position="1"/>
        <end position="21"/>
    </location>
</feature>
<dbReference type="GO" id="GO:0008270">
    <property type="term" value="F:zinc ion binding"/>
    <property type="evidence" value="ECO:0007669"/>
    <property type="project" value="InterPro"/>
</dbReference>
<dbReference type="Pfam" id="PF00194">
    <property type="entry name" value="Carb_anhydrase"/>
    <property type="match status" value="1"/>
</dbReference>
<organism evidence="6 7">
    <name type="scientific">Perca fluviatilis</name>
    <name type="common">European perch</name>
    <dbReference type="NCBI Taxonomy" id="8168"/>
    <lineage>
        <taxon>Eukaryota</taxon>
        <taxon>Metazoa</taxon>
        <taxon>Chordata</taxon>
        <taxon>Craniata</taxon>
        <taxon>Vertebrata</taxon>
        <taxon>Euteleostomi</taxon>
        <taxon>Actinopterygii</taxon>
        <taxon>Neopterygii</taxon>
        <taxon>Teleostei</taxon>
        <taxon>Neoteleostei</taxon>
        <taxon>Acanthomorphata</taxon>
        <taxon>Eupercaria</taxon>
        <taxon>Perciformes</taxon>
        <taxon>Percoidei</taxon>
        <taxon>Percidae</taxon>
        <taxon>Percinae</taxon>
        <taxon>Perca</taxon>
    </lineage>
</organism>
<dbReference type="AlphaFoldDB" id="A0A6A5EBZ4"/>
<dbReference type="Gene3D" id="3.10.200.10">
    <property type="entry name" value="Alpha carbonic anhydrase"/>
    <property type="match status" value="1"/>
</dbReference>
<dbReference type="GO" id="GO:0004089">
    <property type="term" value="F:carbonate dehydratase activity"/>
    <property type="evidence" value="ECO:0007669"/>
    <property type="project" value="InterPro"/>
</dbReference>
<comment type="similarity">
    <text evidence="2">Belongs to the alpha-carbonic anhydrase family.</text>
</comment>
<evidence type="ECO:0000256" key="3">
    <source>
        <dbReference type="SAM" id="MobiDB-lite"/>
    </source>
</evidence>
<dbReference type="InterPro" id="IPR023561">
    <property type="entry name" value="Carbonic_anhydrase_a-class"/>
</dbReference>
<evidence type="ECO:0000313" key="7">
    <source>
        <dbReference type="Proteomes" id="UP000465112"/>
    </source>
</evidence>
<accession>A0A6A5EBZ4</accession>
<dbReference type="SUPFAM" id="SSF51069">
    <property type="entry name" value="Carbonic anhydrase"/>
    <property type="match status" value="1"/>
</dbReference>
<feature type="chain" id="PRO_5025525537" description="Alpha-carbonic anhydrase domain-containing protein" evidence="4">
    <location>
        <begin position="22"/>
        <end position="363"/>
    </location>
</feature>
<evidence type="ECO:0000256" key="1">
    <source>
        <dbReference type="ARBA" id="ARBA00002258"/>
    </source>
</evidence>
<comment type="caution">
    <text evidence="6">The sequence shown here is derived from an EMBL/GenBank/DDBJ whole genome shotgun (WGS) entry which is preliminary data.</text>
</comment>
<dbReference type="Proteomes" id="UP000465112">
    <property type="component" value="Chromosome 15"/>
</dbReference>
<dbReference type="SMART" id="SM01057">
    <property type="entry name" value="Carb_anhydrase"/>
    <property type="match status" value="1"/>
</dbReference>
<dbReference type="EMBL" id="VHII01000015">
    <property type="protein sequence ID" value="KAF1380106.1"/>
    <property type="molecule type" value="Genomic_DNA"/>
</dbReference>
<evidence type="ECO:0000256" key="2">
    <source>
        <dbReference type="ARBA" id="ARBA00010718"/>
    </source>
</evidence>
<dbReference type="InterPro" id="IPR036398">
    <property type="entry name" value="CA_dom_sf"/>
</dbReference>
<dbReference type="InterPro" id="IPR041878">
    <property type="entry name" value="Alpha_CARP_X/XI"/>
</dbReference>
<evidence type="ECO:0000256" key="4">
    <source>
        <dbReference type="SAM" id="SignalP"/>
    </source>
</evidence>
<dbReference type="PROSITE" id="PS51144">
    <property type="entry name" value="ALPHA_CA_2"/>
    <property type="match status" value="1"/>
</dbReference>
<dbReference type="PANTHER" id="PTHR18952">
    <property type="entry name" value="CARBONIC ANHYDRASE"/>
    <property type="match status" value="1"/>
</dbReference>
<protein>
    <recommendedName>
        <fullName evidence="5">Alpha-carbonic anhydrase domain-containing protein</fullName>
    </recommendedName>
</protein>
<name>A0A6A5EBZ4_PERFL</name>
<reference evidence="6 7" key="1">
    <citation type="submission" date="2019-06" db="EMBL/GenBank/DDBJ databases">
        <title>A chromosome-scale genome assembly of the European perch, Perca fluviatilis.</title>
        <authorList>
            <person name="Roques C."/>
            <person name="Zahm M."/>
            <person name="Cabau C."/>
            <person name="Klopp C."/>
            <person name="Bouchez O."/>
            <person name="Donnadieu C."/>
            <person name="Kuhl H."/>
            <person name="Gislard M."/>
            <person name="Guendouz S."/>
            <person name="Journot L."/>
            <person name="Haffray P."/>
            <person name="Bestin A."/>
            <person name="Morvezen R."/>
            <person name="Feron R."/>
            <person name="Wen M."/>
            <person name="Jouanno E."/>
            <person name="Herpin A."/>
            <person name="Schartl M."/>
            <person name="Postlethwait J."/>
            <person name="Schaerlinger B."/>
            <person name="Chardard D."/>
            <person name="Lecocq T."/>
            <person name="Poncet C."/>
            <person name="Jaffrelo L."/>
            <person name="Lampietro C."/>
            <person name="Guiguen Y."/>
        </authorList>
    </citation>
    <scope>NUCLEOTIDE SEQUENCE [LARGE SCALE GENOMIC DNA]</scope>
    <source>
        <tissue evidence="6">Blood</tissue>
    </source>
</reference>
<dbReference type="InterPro" id="IPR001148">
    <property type="entry name" value="CA_dom"/>
</dbReference>
<dbReference type="PANTHER" id="PTHR18952:SF208">
    <property type="entry name" value="CARBONIC ANHYDRASE XA-RELATED"/>
    <property type="match status" value="1"/>
</dbReference>
<feature type="compositionally biased region" description="Polar residues" evidence="3">
    <location>
        <begin position="299"/>
        <end position="311"/>
    </location>
</feature>
<dbReference type="CDD" id="cd03121">
    <property type="entry name" value="alpha_CARP_X_XI_like"/>
    <property type="match status" value="1"/>
</dbReference>
<keyword evidence="4" id="KW-0732">Signal</keyword>
<keyword evidence="7" id="KW-1185">Reference proteome</keyword>
<evidence type="ECO:0000313" key="6">
    <source>
        <dbReference type="EMBL" id="KAF1380106.1"/>
    </source>
</evidence>
<evidence type="ECO:0000259" key="5">
    <source>
        <dbReference type="PROSITE" id="PS51144"/>
    </source>
</evidence>
<proteinExistence type="inferred from homology"/>
<sequence length="363" mass="40542">MHAVWDISVILQTYIICTSSAQPITSKIDAGWWAYKDVVQGTFVPVPSFWGLVHSAWNLCAIGKRQSPIDIETSHMIFDPYLTPLRLNTGGRKMGGTMYNTGRHVSLRPDKAHLVNISGGPLGYSYRLEEVRLHFGSEDSQGSEHLLNGQGFPGEVQLIHYNQDLYANYTEAAKSPNGIAVVSIFIKLSENSNAFLNRMLNRDTITRINYKHDAFLLMGLNIADLYPDTTRYITYEGSITIPPCYETSTWILINKPVYVTQMQMHSLRLLSQNEPYKIFLSMSDNTPAHPASAAALHPNQHQLQQAGSRLPQQPRPPPTVQSESVAPEVEDEKDVKLQGHGRGGRIHSSLFHTAKPSRACCLT</sequence>